<comment type="similarity">
    <text evidence="1">Belongs to the eIF4E-binding protein family.</text>
</comment>
<keyword evidence="5" id="KW-0648">Protein biosynthesis</keyword>
<feature type="region of interest" description="Disordered" evidence="4">
    <location>
        <begin position="95"/>
        <end position="120"/>
    </location>
</feature>
<evidence type="ECO:0000313" key="5">
    <source>
        <dbReference type="EMBL" id="KAL5102846.1"/>
    </source>
</evidence>
<organism evidence="5 6">
    <name type="scientific">Taenia crassiceps</name>
    <dbReference type="NCBI Taxonomy" id="6207"/>
    <lineage>
        <taxon>Eukaryota</taxon>
        <taxon>Metazoa</taxon>
        <taxon>Spiralia</taxon>
        <taxon>Lophotrochozoa</taxon>
        <taxon>Platyhelminthes</taxon>
        <taxon>Cestoda</taxon>
        <taxon>Eucestoda</taxon>
        <taxon>Cyclophyllidea</taxon>
        <taxon>Taeniidae</taxon>
        <taxon>Taenia</taxon>
    </lineage>
</organism>
<dbReference type="PANTHER" id="PTHR12669">
    <property type="entry name" value="EUKARYOTIC TRANSLATION INITIATION FACTOR 4E-BINDING PROTEIN"/>
    <property type="match status" value="1"/>
</dbReference>
<evidence type="ECO:0000256" key="4">
    <source>
        <dbReference type="SAM" id="MobiDB-lite"/>
    </source>
</evidence>
<dbReference type="GO" id="GO:0003743">
    <property type="term" value="F:translation initiation factor activity"/>
    <property type="evidence" value="ECO:0007669"/>
    <property type="project" value="UniProtKB-KW"/>
</dbReference>
<evidence type="ECO:0000256" key="3">
    <source>
        <dbReference type="ARBA" id="ARBA00023193"/>
    </source>
</evidence>
<gene>
    <name evidence="5" type="ORF">TcWFU_004850</name>
</gene>
<name>A0ABR4PZN3_9CEST</name>
<evidence type="ECO:0000256" key="2">
    <source>
        <dbReference type="ARBA" id="ARBA00022845"/>
    </source>
</evidence>
<sequence length="120" mass="12906">MAADRGSDGIPFRRLKVTDPSQIPNDYSTTPGGTIFSTTPGGTRIFYDRDTMLMCKNSPIARSPPADMVCRPGITCPTTCTGGCRLPHAPAEKVTKNAQNTHQEHANAQKGDGEPFDIDL</sequence>
<dbReference type="PANTHER" id="PTHR12669:SF12">
    <property type="entry name" value="EUKARYOTIC TRANSLATION INITIATION FACTOR 4E-BINDING PROTEIN"/>
    <property type="match status" value="1"/>
</dbReference>
<protein>
    <submittedName>
        <fullName evidence="5">Eukaryotic translation initiation factor 4E-binding protein 1</fullName>
    </submittedName>
</protein>
<proteinExistence type="inferred from homology"/>
<evidence type="ECO:0000256" key="1">
    <source>
        <dbReference type="ARBA" id="ARBA00005480"/>
    </source>
</evidence>
<reference evidence="5 6" key="1">
    <citation type="journal article" date="2022" name="Front. Cell. Infect. Microbiol.">
        <title>The Genomes of Two Strains of Taenia crassiceps the Animal Model for the Study of Human Cysticercosis.</title>
        <authorList>
            <person name="Bobes R.J."/>
            <person name="Estrada K."/>
            <person name="Rios-Valencia D.G."/>
            <person name="Calderon-Gallegos A."/>
            <person name="de la Torre P."/>
            <person name="Carrero J.C."/>
            <person name="Sanchez-Flores A."/>
            <person name="Laclette J.P."/>
        </authorList>
    </citation>
    <scope>NUCLEOTIDE SEQUENCE [LARGE SCALE GENOMIC DNA]</scope>
    <source>
        <strain evidence="5">WFUcys</strain>
    </source>
</reference>
<comment type="caution">
    <text evidence="5">The sequence shown here is derived from an EMBL/GenBank/DDBJ whole genome shotgun (WGS) entry which is preliminary data.</text>
</comment>
<dbReference type="Pfam" id="PF05456">
    <property type="entry name" value="eIF_4EBP"/>
    <property type="match status" value="1"/>
</dbReference>
<keyword evidence="6" id="KW-1185">Reference proteome</keyword>
<accession>A0ABR4PZN3</accession>
<dbReference type="EMBL" id="JAKROA010000023">
    <property type="protein sequence ID" value="KAL5102846.1"/>
    <property type="molecule type" value="Genomic_DNA"/>
</dbReference>
<keyword evidence="5" id="KW-0396">Initiation factor</keyword>
<feature type="compositionally biased region" description="Basic and acidic residues" evidence="4">
    <location>
        <begin position="102"/>
        <end position="113"/>
    </location>
</feature>
<keyword evidence="3" id="KW-0652">Protein synthesis inhibitor</keyword>
<dbReference type="Proteomes" id="UP001651158">
    <property type="component" value="Unassembled WGS sequence"/>
</dbReference>
<keyword evidence="2" id="KW-0810">Translation regulation</keyword>
<evidence type="ECO:0000313" key="6">
    <source>
        <dbReference type="Proteomes" id="UP001651158"/>
    </source>
</evidence>
<dbReference type="InterPro" id="IPR008606">
    <property type="entry name" value="EIF4EBP"/>
</dbReference>